<evidence type="ECO:0000313" key="2">
    <source>
        <dbReference type="EMBL" id="KAE8976664.1"/>
    </source>
</evidence>
<proteinExistence type="predicted"/>
<gene>
    <name evidence="2" type="ORF">PR001_g25356</name>
</gene>
<name>A0A6A3I990_9STRA</name>
<comment type="caution">
    <text evidence="2">The sequence shown here is derived from an EMBL/GenBank/DDBJ whole genome shotgun (WGS) entry which is preliminary data.</text>
</comment>
<accession>A0A6A3I990</accession>
<protein>
    <submittedName>
        <fullName evidence="2">Uncharacterized protein</fullName>
    </submittedName>
</protein>
<feature type="compositionally biased region" description="Polar residues" evidence="1">
    <location>
        <begin position="19"/>
        <end position="37"/>
    </location>
</feature>
<evidence type="ECO:0000313" key="3">
    <source>
        <dbReference type="Proteomes" id="UP000429607"/>
    </source>
</evidence>
<feature type="region of interest" description="Disordered" evidence="1">
    <location>
        <begin position="1"/>
        <end position="52"/>
    </location>
</feature>
<dbReference type="AlphaFoldDB" id="A0A6A3I990"/>
<reference evidence="2 3" key="1">
    <citation type="submission" date="2018-09" db="EMBL/GenBank/DDBJ databases">
        <title>Genomic investigation of the strawberry pathogen Phytophthora fragariae indicates pathogenicity is determined by transcriptional variation in three key races.</title>
        <authorList>
            <person name="Adams T.M."/>
            <person name="Armitage A.D."/>
            <person name="Sobczyk M.K."/>
            <person name="Bates H.J."/>
            <person name="Dunwell J.M."/>
            <person name="Nellist C.F."/>
            <person name="Harrison R.J."/>
        </authorList>
    </citation>
    <scope>NUCLEOTIDE SEQUENCE [LARGE SCALE GENOMIC DNA]</scope>
    <source>
        <strain evidence="2 3">SCRP249</strain>
    </source>
</reference>
<sequence>MDQEDLGSWGESMGLSHRWFSSRSDPNSQALCSGNSTDESRKSDTVCGTCSSEAKSALGPKIRATMSSGGGKGAISDSLLMIGKR</sequence>
<evidence type="ECO:0000256" key="1">
    <source>
        <dbReference type="SAM" id="MobiDB-lite"/>
    </source>
</evidence>
<dbReference type="Proteomes" id="UP000429607">
    <property type="component" value="Unassembled WGS sequence"/>
</dbReference>
<organism evidence="2 3">
    <name type="scientific">Phytophthora rubi</name>
    <dbReference type="NCBI Taxonomy" id="129364"/>
    <lineage>
        <taxon>Eukaryota</taxon>
        <taxon>Sar</taxon>
        <taxon>Stramenopiles</taxon>
        <taxon>Oomycota</taxon>
        <taxon>Peronosporomycetes</taxon>
        <taxon>Peronosporales</taxon>
        <taxon>Peronosporaceae</taxon>
        <taxon>Phytophthora</taxon>
    </lineage>
</organism>
<dbReference type="EMBL" id="QXFV01003449">
    <property type="protein sequence ID" value="KAE8976664.1"/>
    <property type="molecule type" value="Genomic_DNA"/>
</dbReference>